<dbReference type="InterPro" id="IPR045584">
    <property type="entry name" value="Pilin-like"/>
</dbReference>
<dbReference type="InterPro" id="IPR009663">
    <property type="entry name" value="PAP_PilO"/>
</dbReference>
<dbReference type="Proteomes" id="UP000274541">
    <property type="component" value="Unassembled WGS sequence"/>
</dbReference>
<proteinExistence type="predicted"/>
<evidence type="ECO:0000313" key="1">
    <source>
        <dbReference type="EMBL" id="RMO63405.1"/>
    </source>
</evidence>
<name>A0A3M3X069_PSEAP</name>
<gene>
    <name evidence="1" type="ORF">ALQ37_02744</name>
</gene>
<reference evidence="1 2" key="1">
    <citation type="submission" date="2018-08" db="EMBL/GenBank/DDBJ databases">
        <title>Recombination of ecologically and evolutionarily significant loci maintains genetic cohesion in the Pseudomonas syringae species complex.</title>
        <authorList>
            <person name="Dillon M."/>
            <person name="Thakur S."/>
            <person name="Almeida R.N.D."/>
            <person name="Weir B.S."/>
            <person name="Guttman D.S."/>
        </authorList>
    </citation>
    <scope>NUCLEOTIDE SEQUENCE [LARGE SCALE GENOMIC DNA]</scope>
    <source>
        <strain evidence="1 2">ICMP 4388</strain>
    </source>
</reference>
<sequence length="205" mass="21978">MAQQLSRSMSFDKIFLPPEFGRGGEQFDPETLLQPSNLKREYKLTPLAFGLSRQELMKAAVIGALVVAGLIGWHQWNEHKLQLARQAQEAAEAARQAELDALNQRTNAPVVIEALVHPWVKQPSVPVFLEGCNGAIDQLPPAIEGWLTEAGLPQDACVTLATKIGRGQKVTTSINGGTAVNGEVSSAAATSGCSTDSNTLAWTAY</sequence>
<dbReference type="Gene3D" id="3.30.1690.10">
    <property type="entry name" value="TcpA-like pilin"/>
    <property type="match status" value="1"/>
</dbReference>
<dbReference type="SUPFAM" id="SSF54523">
    <property type="entry name" value="Pili subunits"/>
    <property type="match status" value="1"/>
</dbReference>
<evidence type="ECO:0000313" key="2">
    <source>
        <dbReference type="Proteomes" id="UP000274541"/>
    </source>
</evidence>
<dbReference type="AlphaFoldDB" id="A0A3M3X069"/>
<accession>A0A3M3X069</accession>
<dbReference type="Pfam" id="PF06864">
    <property type="entry name" value="PAP_PilO"/>
    <property type="match status" value="1"/>
</dbReference>
<protein>
    <submittedName>
        <fullName evidence="1">Uncharacterized protein</fullName>
    </submittedName>
</protein>
<organism evidence="1 2">
    <name type="scientific">Pseudomonas syringae pv. aptata</name>
    <dbReference type="NCBI Taxonomy" id="83167"/>
    <lineage>
        <taxon>Bacteria</taxon>
        <taxon>Pseudomonadati</taxon>
        <taxon>Pseudomonadota</taxon>
        <taxon>Gammaproteobacteria</taxon>
        <taxon>Pseudomonadales</taxon>
        <taxon>Pseudomonadaceae</taxon>
        <taxon>Pseudomonas</taxon>
        <taxon>Pseudomonas syringae</taxon>
    </lineage>
</organism>
<dbReference type="EMBL" id="RBPX01000224">
    <property type="protein sequence ID" value="RMO63405.1"/>
    <property type="molecule type" value="Genomic_DNA"/>
</dbReference>
<comment type="caution">
    <text evidence="1">The sequence shown here is derived from an EMBL/GenBank/DDBJ whole genome shotgun (WGS) entry which is preliminary data.</text>
</comment>